<organism evidence="1 2">
    <name type="scientific">Cuniculiplasma divulgatum</name>
    <dbReference type="NCBI Taxonomy" id="1673428"/>
    <lineage>
        <taxon>Archaea</taxon>
        <taxon>Methanobacteriati</taxon>
        <taxon>Thermoplasmatota</taxon>
        <taxon>Thermoplasmata</taxon>
        <taxon>Thermoplasmatales</taxon>
        <taxon>Cuniculiplasmataceae</taxon>
        <taxon>Cuniculiplasma</taxon>
    </lineage>
</organism>
<name>A0A1N5WTA0_9ARCH</name>
<dbReference type="PANTHER" id="PTHR30528:SF0">
    <property type="entry name" value="CYTOPLASMIC PROTEIN"/>
    <property type="match status" value="1"/>
</dbReference>
<dbReference type="PANTHER" id="PTHR30528">
    <property type="entry name" value="CYTOPLASMIC PROTEIN"/>
    <property type="match status" value="1"/>
</dbReference>
<dbReference type="Pfam" id="PF06224">
    <property type="entry name" value="AlkZ-like"/>
    <property type="match status" value="1"/>
</dbReference>
<evidence type="ECO:0000313" key="2">
    <source>
        <dbReference type="Proteomes" id="UP000195607"/>
    </source>
</evidence>
<dbReference type="Proteomes" id="UP000195607">
    <property type="component" value="Chromosome I"/>
</dbReference>
<reference evidence="1 2" key="1">
    <citation type="submission" date="2016-04" db="EMBL/GenBank/DDBJ databases">
        <authorList>
            <person name="Evans L.H."/>
            <person name="Alamgir A."/>
            <person name="Owens N."/>
            <person name="Weber N.D."/>
            <person name="Virtaneva K."/>
            <person name="Barbian K."/>
            <person name="Babar A."/>
            <person name="Rosenke K."/>
        </authorList>
    </citation>
    <scope>NUCLEOTIDE SEQUENCE [LARGE SCALE GENOMIC DNA]</scope>
    <source>
        <strain evidence="2">S5(T) (JCM 30642 \VKM B-2941)</strain>
    </source>
</reference>
<accession>A0A1N5WTA0</accession>
<protein>
    <recommendedName>
        <fullName evidence="3">Winged helix-turn-helix domain-containing protein</fullName>
    </recommendedName>
</protein>
<dbReference type="InterPro" id="IPR009351">
    <property type="entry name" value="AlkZ-like"/>
</dbReference>
<proteinExistence type="predicted"/>
<dbReference type="GeneID" id="41589216"/>
<sequence length="403" mass="47269">MDRDIVQVSMKDVARFSIIRQHLSEKPGKRLNEKQKILEIFKDLKYVQIDPVYTVERSHFLTLWSRLGNFNRQNLLDLIYRDHLLVESYAHQASISIIDDLHILKMSMNERKERYLKTHPEIKPSIEQIKEFIRSTGPTTSNKLSELKIESGISGWGHERKVNLLLNLMHRMGELIICDRTESNQKVWNVPDSDFSGLTEKNTIDRKEVEKVVFQKSLESLGIASPEQIKRHYSPVSISNGVQIVNELQDESVIVPVEITNNNSKMRKKWFILKKDIPYLENLENNWMPPSVLLSPFDNLTIDRKRTEEIFNFDSRMEMYIPKHKRKYGFYCMPFLHGDRIIGRVDLKLDRHNSELKINAIYDEGRYFSQKRVLGTMIDSLNSLSEFLNASSIKIPQTIQYSK</sequence>
<evidence type="ECO:0008006" key="3">
    <source>
        <dbReference type="Google" id="ProtNLM"/>
    </source>
</evidence>
<dbReference type="AlphaFoldDB" id="A0A1N5WTA0"/>
<dbReference type="RefSeq" id="WP_148690238.1">
    <property type="nucleotide sequence ID" value="NZ_LT671858.1"/>
</dbReference>
<gene>
    <name evidence="1" type="ORF">CSP5_1980</name>
</gene>
<dbReference type="EMBL" id="LT671858">
    <property type="protein sequence ID" value="SIM88376.1"/>
    <property type="molecule type" value="Genomic_DNA"/>
</dbReference>
<evidence type="ECO:0000313" key="1">
    <source>
        <dbReference type="EMBL" id="SIM88376.1"/>
    </source>
</evidence>